<proteinExistence type="predicted"/>
<dbReference type="GO" id="GO:0016747">
    <property type="term" value="F:acyltransferase activity, transferring groups other than amino-acyl groups"/>
    <property type="evidence" value="ECO:0007669"/>
    <property type="project" value="InterPro"/>
</dbReference>
<keyword evidence="2" id="KW-0808">Transferase</keyword>
<gene>
    <name evidence="2" type="ORF">C8P69_1252</name>
</gene>
<dbReference type="Gene3D" id="3.40.630.30">
    <property type="match status" value="1"/>
</dbReference>
<keyword evidence="3" id="KW-1185">Reference proteome</keyword>
<dbReference type="InterPro" id="IPR016181">
    <property type="entry name" value="Acyl_CoA_acyltransferase"/>
</dbReference>
<evidence type="ECO:0000259" key="1">
    <source>
        <dbReference type="PROSITE" id="PS51186"/>
    </source>
</evidence>
<accession>A0A2T4YWE7</accession>
<name>A0A2T4YWE7_9HYPH</name>
<protein>
    <submittedName>
        <fullName evidence="2">Acetyltransferase (GNAT) family protein</fullName>
    </submittedName>
</protein>
<dbReference type="Proteomes" id="UP000241808">
    <property type="component" value="Unassembled WGS sequence"/>
</dbReference>
<dbReference type="RefSeq" id="WP_108179631.1">
    <property type="nucleotide sequence ID" value="NZ_PZZL01000025.1"/>
</dbReference>
<evidence type="ECO:0000313" key="2">
    <source>
        <dbReference type="EMBL" id="PTM48439.1"/>
    </source>
</evidence>
<dbReference type="SUPFAM" id="SSF55729">
    <property type="entry name" value="Acyl-CoA N-acyltransferases (Nat)"/>
    <property type="match status" value="1"/>
</dbReference>
<dbReference type="PROSITE" id="PS51186">
    <property type="entry name" value="GNAT"/>
    <property type="match status" value="1"/>
</dbReference>
<comment type="caution">
    <text evidence="2">The sequence shown here is derived from an EMBL/GenBank/DDBJ whole genome shotgun (WGS) entry which is preliminary data.</text>
</comment>
<organism evidence="2 3">
    <name type="scientific">Phreatobacter oligotrophus</name>
    <dbReference type="NCBI Taxonomy" id="1122261"/>
    <lineage>
        <taxon>Bacteria</taxon>
        <taxon>Pseudomonadati</taxon>
        <taxon>Pseudomonadota</taxon>
        <taxon>Alphaproteobacteria</taxon>
        <taxon>Hyphomicrobiales</taxon>
        <taxon>Phreatobacteraceae</taxon>
        <taxon>Phreatobacter</taxon>
    </lineage>
</organism>
<dbReference type="PANTHER" id="PTHR41368">
    <property type="entry name" value="PROTEIN YGHO"/>
    <property type="match status" value="1"/>
</dbReference>
<sequence>MSGVKVRQIDPATKADVRDWLQVPRIVHSGDPNFVDHGDGSEHHRLVKKHNPYLIIASVAFFVAYQKQKPVGRISAQFDPRLKDEDGGIIGQFGFADFIEDQRVADALVAAAASWLKAAGATTLRGPFNLSINQECGCLVEGFETPPAIMMPHARVWTGRMLERTGLVKAVDLHAWRVNPFMVPEKFLAYARREQDAHSIVSRPLRTKELRAEFDHMGRIFNDGWQDNWGFLPFSQPELDHLAKELKLIMRPDYGLFVEISGEPVAVMMALPNINELIAPFKGKLGLVNSLRLLWQLRRERARTARVLVLGIKQKYHGAGLGSAIVVTMLEQLVQRSRKFGLEWVEFSWVLENNEPARHILRMAGAQQTKTYRIYEAALADLGGS</sequence>
<dbReference type="PANTHER" id="PTHR41368:SF1">
    <property type="entry name" value="PROTEIN YGHO"/>
    <property type="match status" value="1"/>
</dbReference>
<reference evidence="2 3" key="1">
    <citation type="submission" date="2018-04" db="EMBL/GenBank/DDBJ databases">
        <title>Genomic Encyclopedia of Archaeal and Bacterial Type Strains, Phase II (KMG-II): from individual species to whole genera.</title>
        <authorList>
            <person name="Goeker M."/>
        </authorList>
    </citation>
    <scope>NUCLEOTIDE SEQUENCE [LARGE SCALE GENOMIC DNA]</scope>
    <source>
        <strain evidence="2 3">DSM 25521</strain>
    </source>
</reference>
<dbReference type="InterPro" id="IPR039968">
    <property type="entry name" value="BcerS-like"/>
</dbReference>
<dbReference type="EMBL" id="PZZL01000025">
    <property type="protein sequence ID" value="PTM48439.1"/>
    <property type="molecule type" value="Genomic_DNA"/>
</dbReference>
<feature type="domain" description="N-acetyltransferase" evidence="1">
    <location>
        <begin position="4"/>
        <end position="163"/>
    </location>
</feature>
<evidence type="ECO:0000313" key="3">
    <source>
        <dbReference type="Proteomes" id="UP000241808"/>
    </source>
</evidence>
<dbReference type="AlphaFoldDB" id="A0A2T4YWE7"/>
<dbReference type="OrthoDB" id="9806005at2"/>
<dbReference type="InterPro" id="IPR000182">
    <property type="entry name" value="GNAT_dom"/>
</dbReference>